<name>A0A6A2YAM4_HIBSY</name>
<evidence type="ECO:0000256" key="2">
    <source>
        <dbReference type="ARBA" id="ARBA00022614"/>
    </source>
</evidence>
<evidence type="ECO:0000256" key="7">
    <source>
        <dbReference type="ARBA" id="ARBA00023136"/>
    </source>
</evidence>
<feature type="chain" id="PRO_5025602047" evidence="9">
    <location>
        <begin position="24"/>
        <end position="669"/>
    </location>
</feature>
<reference evidence="11" key="1">
    <citation type="submission" date="2019-09" db="EMBL/GenBank/DDBJ databases">
        <title>Draft genome information of white flower Hibiscus syriacus.</title>
        <authorList>
            <person name="Kim Y.-M."/>
        </authorList>
    </citation>
    <scope>NUCLEOTIDE SEQUENCE [LARGE SCALE GENOMIC DNA]</scope>
    <source>
        <strain evidence="11">YM2019G1</strain>
    </source>
</reference>
<keyword evidence="2" id="KW-0433">Leucine-rich repeat</keyword>
<gene>
    <name evidence="11" type="ORF">F3Y22_tig00112253pilonHSYRG00158</name>
</gene>
<dbReference type="Pfam" id="PF08263">
    <property type="entry name" value="LRRNT_2"/>
    <property type="match status" value="1"/>
</dbReference>
<dbReference type="InterPro" id="IPR013210">
    <property type="entry name" value="LRR_N_plant-typ"/>
</dbReference>
<dbReference type="SUPFAM" id="SSF56112">
    <property type="entry name" value="Protein kinase-like (PK-like)"/>
    <property type="match status" value="1"/>
</dbReference>
<evidence type="ECO:0000256" key="6">
    <source>
        <dbReference type="ARBA" id="ARBA00022989"/>
    </source>
</evidence>
<keyword evidence="4 9" id="KW-0732">Signal</keyword>
<evidence type="ECO:0000313" key="12">
    <source>
        <dbReference type="Proteomes" id="UP000436088"/>
    </source>
</evidence>
<evidence type="ECO:0000256" key="8">
    <source>
        <dbReference type="SAM" id="MobiDB-lite"/>
    </source>
</evidence>
<protein>
    <submittedName>
        <fullName evidence="11">Pollen receptor-like kinase 3</fullName>
    </submittedName>
</protein>
<dbReference type="PROSITE" id="PS50011">
    <property type="entry name" value="PROTEIN_KINASE_DOM"/>
    <property type="match status" value="1"/>
</dbReference>
<feature type="domain" description="Protein kinase" evidence="10">
    <location>
        <begin position="327"/>
        <end position="601"/>
    </location>
</feature>
<keyword evidence="12" id="KW-1185">Reference proteome</keyword>
<dbReference type="EMBL" id="VEPZ02001532">
    <property type="protein sequence ID" value="KAE8669177.1"/>
    <property type="molecule type" value="Genomic_DNA"/>
</dbReference>
<dbReference type="PANTHER" id="PTHR48007">
    <property type="entry name" value="LEUCINE-RICH REPEAT RECEPTOR-LIKE PROTEIN KINASE PXC1"/>
    <property type="match status" value="1"/>
</dbReference>
<sequence length="669" mass="73824">MAAVRFLLFLPFLASLLPSLSLSQSDDEKALLKLKKSITNAKLDSWVSDSDPCQKKWLGVQCSGGSVVALHLTGLQLAGQIDVQALLQIRGLRAISFINNSFTGSIPEFNNLTSLRAIYLSQNQFSGEISNDYFYPMENLKKVWLNENKFSGKIPDSLMQLPNLIELHLESNQFSGKIPRLKNPEVINSLDLSDNKLQGEIPASFSKFEVSAFQGNDGLCGESCQKCATKLTIRIAMAKARVAKLTSQIAKEPRRWIKPKDPIPIGGSSGQGVASPIDDHHEAEEIRYEPPEYFLEERVVAREQGWGADLVMMNDEKGAFGMQDLMKAAAEVLGNGGLGSAYKAVMGNGLAVVVKRMKELNRLGKEAFDAEMKRIGKLRHPNVLTPLAYHFKKEEKLVVSEYMPKGSLSYVLHGDRGIIHANLNWPTRSKVIKGIADGLGFIHTEFATYEIPHGNLKSSNVLLNDDYVPLLSDFAFQPLTNPDCLPQSLFAYRSPEYLQTQQVSPKSDVYCLGVLILEIITGKFPSQYLSNGKGGIDIVHWVQTAVAEDQAADLIDPEISHGSSSIHQMVQLLRIGAACTETNPDQRLPLKEAIDKIHEYTYGRRSGIVTYMVPLQQSMAFLNTAKSLPDDSKGAARSAGYGLLLCLGLDLTSPRLIKMTLICYHVDLP</sequence>
<proteinExistence type="predicted"/>
<dbReference type="Gene3D" id="3.80.10.10">
    <property type="entry name" value="Ribonuclease Inhibitor"/>
    <property type="match status" value="2"/>
</dbReference>
<organism evidence="11 12">
    <name type="scientific">Hibiscus syriacus</name>
    <name type="common">Rose of Sharon</name>
    <dbReference type="NCBI Taxonomy" id="106335"/>
    <lineage>
        <taxon>Eukaryota</taxon>
        <taxon>Viridiplantae</taxon>
        <taxon>Streptophyta</taxon>
        <taxon>Embryophyta</taxon>
        <taxon>Tracheophyta</taxon>
        <taxon>Spermatophyta</taxon>
        <taxon>Magnoliopsida</taxon>
        <taxon>eudicotyledons</taxon>
        <taxon>Gunneridae</taxon>
        <taxon>Pentapetalae</taxon>
        <taxon>rosids</taxon>
        <taxon>malvids</taxon>
        <taxon>Malvales</taxon>
        <taxon>Malvaceae</taxon>
        <taxon>Malvoideae</taxon>
        <taxon>Hibiscus</taxon>
    </lineage>
</organism>
<dbReference type="Gene3D" id="3.30.200.20">
    <property type="entry name" value="Phosphorylase Kinase, domain 1"/>
    <property type="match status" value="1"/>
</dbReference>
<evidence type="ECO:0000256" key="5">
    <source>
        <dbReference type="ARBA" id="ARBA00022737"/>
    </source>
</evidence>
<keyword evidence="6" id="KW-1133">Transmembrane helix</keyword>
<comment type="caution">
    <text evidence="11">The sequence shown here is derived from an EMBL/GenBank/DDBJ whole genome shotgun (WGS) entry which is preliminary data.</text>
</comment>
<evidence type="ECO:0000256" key="3">
    <source>
        <dbReference type="ARBA" id="ARBA00022692"/>
    </source>
</evidence>
<evidence type="ECO:0000313" key="11">
    <source>
        <dbReference type="EMBL" id="KAE8669177.1"/>
    </source>
</evidence>
<evidence type="ECO:0000256" key="4">
    <source>
        <dbReference type="ARBA" id="ARBA00022729"/>
    </source>
</evidence>
<dbReference type="FunFam" id="3.80.10.10:FF:000400">
    <property type="entry name" value="Nuclear pore complex protein NUP107"/>
    <property type="match status" value="1"/>
</dbReference>
<dbReference type="GO" id="GO:0005524">
    <property type="term" value="F:ATP binding"/>
    <property type="evidence" value="ECO:0007669"/>
    <property type="project" value="InterPro"/>
</dbReference>
<feature type="signal peptide" evidence="9">
    <location>
        <begin position="1"/>
        <end position="23"/>
    </location>
</feature>
<dbReference type="SUPFAM" id="SSF52058">
    <property type="entry name" value="L domain-like"/>
    <property type="match status" value="1"/>
</dbReference>
<keyword evidence="7" id="KW-0472">Membrane</keyword>
<accession>A0A6A2YAM4</accession>
<evidence type="ECO:0000256" key="1">
    <source>
        <dbReference type="ARBA" id="ARBA00004370"/>
    </source>
</evidence>
<dbReference type="Pfam" id="PF00069">
    <property type="entry name" value="Pkinase"/>
    <property type="match status" value="1"/>
</dbReference>
<dbReference type="Proteomes" id="UP000436088">
    <property type="component" value="Unassembled WGS sequence"/>
</dbReference>
<feature type="region of interest" description="Disordered" evidence="8">
    <location>
        <begin position="257"/>
        <end position="276"/>
    </location>
</feature>
<dbReference type="PANTHER" id="PTHR48007:SF29">
    <property type="entry name" value="POLLEN RECEPTOR-LIKE KINASE 3"/>
    <property type="match status" value="1"/>
</dbReference>
<evidence type="ECO:0000259" key="10">
    <source>
        <dbReference type="PROSITE" id="PS50011"/>
    </source>
</evidence>
<keyword evidence="3" id="KW-0812">Transmembrane</keyword>
<dbReference type="InterPro" id="IPR046959">
    <property type="entry name" value="PRK1-6/SRF4-like"/>
</dbReference>
<comment type="subcellular location">
    <subcellularLocation>
        <location evidence="1">Membrane</location>
    </subcellularLocation>
</comment>
<dbReference type="InterPro" id="IPR001611">
    <property type="entry name" value="Leu-rich_rpt"/>
</dbReference>
<evidence type="ECO:0000256" key="9">
    <source>
        <dbReference type="SAM" id="SignalP"/>
    </source>
</evidence>
<dbReference type="Pfam" id="PF00560">
    <property type="entry name" value="LRR_1"/>
    <property type="match status" value="2"/>
</dbReference>
<dbReference type="GO" id="GO:0004672">
    <property type="term" value="F:protein kinase activity"/>
    <property type="evidence" value="ECO:0007669"/>
    <property type="project" value="InterPro"/>
</dbReference>
<dbReference type="InterPro" id="IPR032675">
    <property type="entry name" value="LRR_dom_sf"/>
</dbReference>
<dbReference type="Gene3D" id="1.10.510.10">
    <property type="entry name" value="Transferase(Phosphotransferase) domain 1"/>
    <property type="match status" value="1"/>
</dbReference>
<dbReference type="InterPro" id="IPR011009">
    <property type="entry name" value="Kinase-like_dom_sf"/>
</dbReference>
<dbReference type="AlphaFoldDB" id="A0A6A2YAM4"/>
<dbReference type="InterPro" id="IPR000719">
    <property type="entry name" value="Prot_kinase_dom"/>
</dbReference>
<dbReference type="GO" id="GO:0016020">
    <property type="term" value="C:membrane"/>
    <property type="evidence" value="ECO:0007669"/>
    <property type="project" value="UniProtKB-SubCell"/>
</dbReference>
<keyword evidence="5" id="KW-0677">Repeat</keyword>